<comment type="function">
    <text evidence="2">Catalyzes the hydrolysis of 5-hydroxyisourate (HIU) to 2-oxo-4-hydroxy-4-carboxy-5-ureidoimidazoline (OHCU).</text>
</comment>
<dbReference type="SMART" id="SM00095">
    <property type="entry name" value="TR_THY"/>
    <property type="match status" value="1"/>
</dbReference>
<name>A0ABW3EUE5_9ACTN</name>
<dbReference type="PANTHER" id="PTHR10395:SF7">
    <property type="entry name" value="5-HYDROXYISOURATE HYDROLASE"/>
    <property type="match status" value="1"/>
</dbReference>
<accession>A0ABW3EUE5</accession>
<dbReference type="EC" id="3.5.2.17" evidence="7"/>
<proteinExistence type="inferred from homology"/>
<dbReference type="EMBL" id="JBHTJA010000054">
    <property type="protein sequence ID" value="MFD0903396.1"/>
    <property type="molecule type" value="Genomic_DNA"/>
</dbReference>
<dbReference type="PROSITE" id="PS00768">
    <property type="entry name" value="TRANSTHYRETIN_1"/>
    <property type="match status" value="1"/>
</dbReference>
<dbReference type="PRINTS" id="PR00189">
    <property type="entry name" value="TRNSTHYRETIN"/>
</dbReference>
<dbReference type="InterPro" id="IPR023416">
    <property type="entry name" value="Transthyretin/HIU_hydrolase_d"/>
</dbReference>
<dbReference type="InterPro" id="IPR000895">
    <property type="entry name" value="Transthyretin/HIU_hydrolase"/>
</dbReference>
<evidence type="ECO:0000313" key="10">
    <source>
        <dbReference type="Proteomes" id="UP001596972"/>
    </source>
</evidence>
<sequence>MSLSTHVLDASRGLPARDVRVRLERREPDGAWTTLAEARTDGDGRVREWGAVPGAGVHRLTFDTAGLSDFYPEVTVAFTVADPDAHLHVPLLLSPFAYSTYRGS</sequence>
<dbReference type="InterPro" id="IPR023418">
    <property type="entry name" value="Thyroxine_BS"/>
</dbReference>
<dbReference type="Proteomes" id="UP001596972">
    <property type="component" value="Unassembled WGS sequence"/>
</dbReference>
<dbReference type="NCBIfam" id="TIGR02962">
    <property type="entry name" value="hdxy_isourate"/>
    <property type="match status" value="1"/>
</dbReference>
<evidence type="ECO:0000256" key="4">
    <source>
        <dbReference type="ARBA" id="ARBA00011881"/>
    </source>
</evidence>
<keyword evidence="10" id="KW-1185">Reference proteome</keyword>
<dbReference type="PANTHER" id="PTHR10395">
    <property type="entry name" value="URICASE AND TRANSTHYRETIN-RELATED"/>
    <property type="match status" value="1"/>
</dbReference>
<keyword evidence="6 7" id="KW-0378">Hydrolase</keyword>
<evidence type="ECO:0000256" key="1">
    <source>
        <dbReference type="ARBA" id="ARBA00001043"/>
    </source>
</evidence>
<evidence type="ECO:0000256" key="5">
    <source>
        <dbReference type="ARBA" id="ARBA00022631"/>
    </source>
</evidence>
<dbReference type="Gene3D" id="2.60.40.180">
    <property type="entry name" value="Transthyretin/hydroxyisourate hydrolase domain"/>
    <property type="match status" value="1"/>
</dbReference>
<comment type="catalytic activity">
    <reaction evidence="1 7">
        <text>5-hydroxyisourate + H2O = 5-hydroxy-2-oxo-4-ureido-2,5-dihydro-1H-imidazole-5-carboxylate + H(+)</text>
        <dbReference type="Rhea" id="RHEA:23736"/>
        <dbReference type="ChEBI" id="CHEBI:15377"/>
        <dbReference type="ChEBI" id="CHEBI:15378"/>
        <dbReference type="ChEBI" id="CHEBI:18072"/>
        <dbReference type="ChEBI" id="CHEBI:58639"/>
        <dbReference type="EC" id="3.5.2.17"/>
    </reaction>
</comment>
<evidence type="ECO:0000259" key="8">
    <source>
        <dbReference type="SMART" id="SM00095"/>
    </source>
</evidence>
<comment type="subunit">
    <text evidence="4 7">Homotetramer.</text>
</comment>
<evidence type="ECO:0000256" key="6">
    <source>
        <dbReference type="ARBA" id="ARBA00022801"/>
    </source>
</evidence>
<dbReference type="InterPro" id="IPR036817">
    <property type="entry name" value="Transthyretin/HIU_hydrolase_sf"/>
</dbReference>
<feature type="domain" description="Transthyretin/hydroxyisourate hydrolase" evidence="8">
    <location>
        <begin position="1"/>
        <end position="103"/>
    </location>
</feature>
<evidence type="ECO:0000256" key="2">
    <source>
        <dbReference type="ARBA" id="ARBA00002704"/>
    </source>
</evidence>
<dbReference type="GO" id="GO:0033971">
    <property type="term" value="F:hydroxyisourate hydrolase activity"/>
    <property type="evidence" value="ECO:0007669"/>
    <property type="project" value="UniProtKB-EC"/>
</dbReference>
<evidence type="ECO:0000256" key="7">
    <source>
        <dbReference type="RuleBase" id="RU361270"/>
    </source>
</evidence>
<dbReference type="SUPFAM" id="SSF49472">
    <property type="entry name" value="Transthyretin (synonym: prealbumin)"/>
    <property type="match status" value="1"/>
</dbReference>
<dbReference type="Pfam" id="PF00576">
    <property type="entry name" value="Transthyretin"/>
    <property type="match status" value="1"/>
</dbReference>
<organism evidence="9 10">
    <name type="scientific">Actinomadura sediminis</name>
    <dbReference type="NCBI Taxonomy" id="1038904"/>
    <lineage>
        <taxon>Bacteria</taxon>
        <taxon>Bacillati</taxon>
        <taxon>Actinomycetota</taxon>
        <taxon>Actinomycetes</taxon>
        <taxon>Streptosporangiales</taxon>
        <taxon>Thermomonosporaceae</taxon>
        <taxon>Actinomadura</taxon>
    </lineage>
</organism>
<gene>
    <name evidence="9" type="primary">uraH</name>
    <name evidence="9" type="ORF">ACFQ11_23595</name>
</gene>
<reference evidence="10" key="1">
    <citation type="journal article" date="2019" name="Int. J. Syst. Evol. Microbiol.">
        <title>The Global Catalogue of Microorganisms (GCM) 10K type strain sequencing project: providing services to taxonomists for standard genome sequencing and annotation.</title>
        <authorList>
            <consortium name="The Broad Institute Genomics Platform"/>
            <consortium name="The Broad Institute Genome Sequencing Center for Infectious Disease"/>
            <person name="Wu L."/>
            <person name="Ma J."/>
        </authorList>
    </citation>
    <scope>NUCLEOTIDE SEQUENCE [LARGE SCALE GENOMIC DNA]</scope>
    <source>
        <strain evidence="10">JCM 31202</strain>
    </source>
</reference>
<keyword evidence="5 7" id="KW-0659">Purine metabolism</keyword>
<evidence type="ECO:0000313" key="9">
    <source>
        <dbReference type="EMBL" id="MFD0903396.1"/>
    </source>
</evidence>
<protein>
    <recommendedName>
        <fullName evidence="7">5-hydroxyisourate hydrolase</fullName>
        <shortName evidence="7">HIU hydrolase</shortName>
        <shortName evidence="7">HIUHase</shortName>
        <ecNumber evidence="7">3.5.2.17</ecNumber>
    </recommendedName>
</protein>
<dbReference type="InterPro" id="IPR014306">
    <property type="entry name" value="Hydroxyisourate_hydrolase"/>
</dbReference>
<evidence type="ECO:0000256" key="3">
    <source>
        <dbReference type="ARBA" id="ARBA00009850"/>
    </source>
</evidence>
<comment type="similarity">
    <text evidence="3 7">Belongs to the transthyretin family. 5-hydroxyisourate hydrolase subfamily.</text>
</comment>
<dbReference type="CDD" id="cd05822">
    <property type="entry name" value="TLP_HIUase"/>
    <property type="match status" value="1"/>
</dbReference>
<dbReference type="RefSeq" id="WP_378302158.1">
    <property type="nucleotide sequence ID" value="NZ_JBHTJA010000054.1"/>
</dbReference>
<comment type="caution">
    <text evidence="9">The sequence shown here is derived from an EMBL/GenBank/DDBJ whole genome shotgun (WGS) entry which is preliminary data.</text>
</comment>